<evidence type="ECO:0000313" key="3">
    <source>
        <dbReference type="Proteomes" id="UP001633002"/>
    </source>
</evidence>
<feature type="compositionally biased region" description="Basic residues" evidence="1">
    <location>
        <begin position="44"/>
        <end position="66"/>
    </location>
</feature>
<evidence type="ECO:0000313" key="2">
    <source>
        <dbReference type="EMBL" id="KAL3683776.1"/>
    </source>
</evidence>
<dbReference type="EMBL" id="JBJQOH010000006">
    <property type="protein sequence ID" value="KAL3683776.1"/>
    <property type="molecule type" value="Genomic_DNA"/>
</dbReference>
<gene>
    <name evidence="2" type="ORF">R1sor_001798</name>
</gene>
<accession>A0ABD3GYY6</accession>
<sequence>MACWLNLISVDPMLESENGNLLASLGTILRTAGISESGEETVLRTRRKKKKPKTNLRKSRRKRSSYRLRVQPDE</sequence>
<dbReference type="Proteomes" id="UP001633002">
    <property type="component" value="Unassembled WGS sequence"/>
</dbReference>
<comment type="caution">
    <text evidence="2">The sequence shown here is derived from an EMBL/GenBank/DDBJ whole genome shotgun (WGS) entry which is preliminary data.</text>
</comment>
<protein>
    <submittedName>
        <fullName evidence="2">Uncharacterized protein</fullName>
    </submittedName>
</protein>
<organism evidence="2 3">
    <name type="scientific">Riccia sorocarpa</name>
    <dbReference type="NCBI Taxonomy" id="122646"/>
    <lineage>
        <taxon>Eukaryota</taxon>
        <taxon>Viridiplantae</taxon>
        <taxon>Streptophyta</taxon>
        <taxon>Embryophyta</taxon>
        <taxon>Marchantiophyta</taxon>
        <taxon>Marchantiopsida</taxon>
        <taxon>Marchantiidae</taxon>
        <taxon>Marchantiales</taxon>
        <taxon>Ricciaceae</taxon>
        <taxon>Riccia</taxon>
    </lineage>
</organism>
<evidence type="ECO:0000256" key="1">
    <source>
        <dbReference type="SAM" id="MobiDB-lite"/>
    </source>
</evidence>
<dbReference type="AlphaFoldDB" id="A0ABD3GYY6"/>
<feature type="region of interest" description="Disordered" evidence="1">
    <location>
        <begin position="39"/>
        <end position="74"/>
    </location>
</feature>
<reference evidence="2 3" key="1">
    <citation type="submission" date="2024-09" db="EMBL/GenBank/DDBJ databases">
        <title>Chromosome-scale assembly of Riccia sorocarpa.</title>
        <authorList>
            <person name="Paukszto L."/>
        </authorList>
    </citation>
    <scope>NUCLEOTIDE SEQUENCE [LARGE SCALE GENOMIC DNA]</scope>
    <source>
        <strain evidence="2">LP-2024</strain>
        <tissue evidence="2">Aerial parts of the thallus</tissue>
    </source>
</reference>
<name>A0ABD3GYY6_9MARC</name>
<keyword evidence="3" id="KW-1185">Reference proteome</keyword>
<proteinExistence type="predicted"/>